<dbReference type="EMBL" id="CM046515">
    <property type="protein sequence ID" value="KAI8649088.1"/>
    <property type="molecule type" value="Genomic_DNA"/>
</dbReference>
<evidence type="ECO:0000313" key="2">
    <source>
        <dbReference type="Proteomes" id="UP001065298"/>
    </source>
</evidence>
<protein>
    <submittedName>
        <fullName evidence="1">Uncharacterized protein</fullName>
    </submittedName>
</protein>
<accession>A0ACC0QCY4</accession>
<gene>
    <name evidence="1" type="ORF">NCS57_01444900</name>
</gene>
<comment type="caution">
    <text evidence="1">The sequence shown here is derived from an EMBL/GenBank/DDBJ whole genome shotgun (WGS) entry which is preliminary data.</text>
</comment>
<reference evidence="1" key="1">
    <citation type="submission" date="2022-06" db="EMBL/GenBank/DDBJ databases">
        <title>Fusarium solani species complex genomes reveal bases of compartmentalisation and animal pathogenesis.</title>
        <authorList>
            <person name="Tsai I.J."/>
        </authorList>
    </citation>
    <scope>NUCLEOTIDE SEQUENCE</scope>
    <source>
        <strain evidence="1">Fu6.1</strain>
    </source>
</reference>
<keyword evidence="2" id="KW-1185">Reference proteome</keyword>
<proteinExistence type="predicted"/>
<name>A0ACC0QCY4_9HYPO</name>
<dbReference type="Proteomes" id="UP001065298">
    <property type="component" value="Chromosome 13"/>
</dbReference>
<sequence>MSDRHNRLTPEDIARMRQSAAADPAYRPRSRPQSAAAGSQHQGSRESHAQPQPPGRPSSEPAGHHQRPSNGPFKPPLEPIADDSPRNPRPPPGGFRQPPQGPSAEPPEHGDPPRHTTGGGTTSNRQNEQAHSRPPHQDSTGQCRQSRSQTAGRAFHGDIHRVPDHDNNQHKKPPPPRSEASSGYTNQTDPGKIHEHQHTKHGHGHDPHECRDQEPPPLRSHPGFYSKQGHQPPPDKQAPSPYSEDNTSEGYFKPHNTRPQTDESHRSRPPPFSASNTMLGMGPLLPPDSLKWVMWIIISVGTIILIYFFAIKWSIIDVKDGLVSLVPALVYGTFRAVKDLLYATGEIFSDAVSATYGGAKTFLYEVGEVASDMLGGVSGVTHDMLGAAAGFASSAWAVASAAFASQQQRPRGPAVINVAPPNPLIDTWAPGIQVAQSMAKQVGSFLKVTERNTVKDQKIKQVRQRNEEYTKELASTLADNYLWVDFLVKDIENHPLSVSCWPTPSNQSYSWFGGFKVSQCRRRLVDQL</sequence>
<organism evidence="1 2">
    <name type="scientific">Fusarium keratoplasticum</name>
    <dbReference type="NCBI Taxonomy" id="1328300"/>
    <lineage>
        <taxon>Eukaryota</taxon>
        <taxon>Fungi</taxon>
        <taxon>Dikarya</taxon>
        <taxon>Ascomycota</taxon>
        <taxon>Pezizomycotina</taxon>
        <taxon>Sordariomycetes</taxon>
        <taxon>Hypocreomycetidae</taxon>
        <taxon>Hypocreales</taxon>
        <taxon>Nectriaceae</taxon>
        <taxon>Fusarium</taxon>
        <taxon>Fusarium solani species complex</taxon>
    </lineage>
</organism>
<evidence type="ECO:0000313" key="1">
    <source>
        <dbReference type="EMBL" id="KAI8649088.1"/>
    </source>
</evidence>